<keyword evidence="2" id="KW-1185">Reference proteome</keyword>
<dbReference type="EMBL" id="BPLR01019915">
    <property type="protein sequence ID" value="GIX73115.1"/>
    <property type="molecule type" value="Genomic_DNA"/>
</dbReference>
<gene>
    <name evidence="1" type="ORF">CEXT_80741</name>
</gene>
<proteinExistence type="predicted"/>
<dbReference type="AlphaFoldDB" id="A0AAV4MMP2"/>
<evidence type="ECO:0008006" key="3">
    <source>
        <dbReference type="Google" id="ProtNLM"/>
    </source>
</evidence>
<comment type="caution">
    <text evidence="1">The sequence shown here is derived from an EMBL/GenBank/DDBJ whole genome shotgun (WGS) entry which is preliminary data.</text>
</comment>
<protein>
    <recommendedName>
        <fullName evidence="3">DNA-directed RNA polymerase</fullName>
    </recommendedName>
</protein>
<accession>A0AAV4MMP2</accession>
<sequence length="73" mass="8004">MDLNGEGVHRKRIVMPGDNISGLVPERSIKNIFHVKHDDIYGSKIHDGDVYSGIYGSKFMMVTSIVASVVANS</sequence>
<organism evidence="1 2">
    <name type="scientific">Caerostris extrusa</name>
    <name type="common">Bark spider</name>
    <name type="synonym">Caerostris bankana</name>
    <dbReference type="NCBI Taxonomy" id="172846"/>
    <lineage>
        <taxon>Eukaryota</taxon>
        <taxon>Metazoa</taxon>
        <taxon>Ecdysozoa</taxon>
        <taxon>Arthropoda</taxon>
        <taxon>Chelicerata</taxon>
        <taxon>Arachnida</taxon>
        <taxon>Araneae</taxon>
        <taxon>Araneomorphae</taxon>
        <taxon>Entelegynae</taxon>
        <taxon>Araneoidea</taxon>
        <taxon>Araneidae</taxon>
        <taxon>Caerostris</taxon>
    </lineage>
</organism>
<dbReference type="Proteomes" id="UP001054945">
    <property type="component" value="Unassembled WGS sequence"/>
</dbReference>
<evidence type="ECO:0000313" key="2">
    <source>
        <dbReference type="Proteomes" id="UP001054945"/>
    </source>
</evidence>
<evidence type="ECO:0000313" key="1">
    <source>
        <dbReference type="EMBL" id="GIX73115.1"/>
    </source>
</evidence>
<name>A0AAV4MMP2_CAEEX</name>
<reference evidence="1 2" key="1">
    <citation type="submission" date="2021-06" db="EMBL/GenBank/DDBJ databases">
        <title>Caerostris extrusa draft genome.</title>
        <authorList>
            <person name="Kono N."/>
            <person name="Arakawa K."/>
        </authorList>
    </citation>
    <scope>NUCLEOTIDE SEQUENCE [LARGE SCALE GENOMIC DNA]</scope>
</reference>